<gene>
    <name evidence="1" type="ORF">CK203_032123</name>
</gene>
<dbReference type="EMBL" id="QGNW01000092">
    <property type="protein sequence ID" value="RVW98581.1"/>
    <property type="molecule type" value="Genomic_DNA"/>
</dbReference>
<sequence>MEKFGQEGLGWRTNEARGTFGVGVWKEILKEADSLSQIFPLLFELAAHRNATVNEVWDPSFGQGSWNISFSRDFNDWEVDLVGNLLSMLRDYKISSEEDSVFWKVVRVLWEIVLVLFGIQWVFPETIKDMLFSWRGSFVGKKGKRFGFPSRCVFSGRGVLFTLRFSRVASVHLRHPRAGGPGLVGCFQFSDGYTEEWLRPGEEELVQRFDPSSPLDTIGFFIAKFNVGPKDA</sequence>
<name>A0A438IPH6_VITVI</name>
<comment type="caution">
    <text evidence="1">The sequence shown here is derived from an EMBL/GenBank/DDBJ whole genome shotgun (WGS) entry which is preliminary data.</text>
</comment>
<organism evidence="1 2">
    <name type="scientific">Vitis vinifera</name>
    <name type="common">Grape</name>
    <dbReference type="NCBI Taxonomy" id="29760"/>
    <lineage>
        <taxon>Eukaryota</taxon>
        <taxon>Viridiplantae</taxon>
        <taxon>Streptophyta</taxon>
        <taxon>Embryophyta</taxon>
        <taxon>Tracheophyta</taxon>
        <taxon>Spermatophyta</taxon>
        <taxon>Magnoliopsida</taxon>
        <taxon>eudicotyledons</taxon>
        <taxon>Gunneridae</taxon>
        <taxon>Pentapetalae</taxon>
        <taxon>rosids</taxon>
        <taxon>Vitales</taxon>
        <taxon>Vitaceae</taxon>
        <taxon>Viteae</taxon>
        <taxon>Vitis</taxon>
    </lineage>
</organism>
<dbReference type="AlphaFoldDB" id="A0A438IPH6"/>
<accession>A0A438IPH6</accession>
<dbReference type="Proteomes" id="UP000288805">
    <property type="component" value="Unassembled WGS sequence"/>
</dbReference>
<evidence type="ECO:0000313" key="2">
    <source>
        <dbReference type="Proteomes" id="UP000288805"/>
    </source>
</evidence>
<reference evidence="1 2" key="1">
    <citation type="journal article" date="2018" name="PLoS Genet.">
        <title>Population sequencing reveals clonal diversity and ancestral inbreeding in the grapevine cultivar Chardonnay.</title>
        <authorList>
            <person name="Roach M.J."/>
            <person name="Johnson D.L."/>
            <person name="Bohlmann J."/>
            <person name="van Vuuren H.J."/>
            <person name="Jones S.J."/>
            <person name="Pretorius I.S."/>
            <person name="Schmidt S.A."/>
            <person name="Borneman A.R."/>
        </authorList>
    </citation>
    <scope>NUCLEOTIDE SEQUENCE [LARGE SCALE GENOMIC DNA]</scope>
    <source>
        <strain evidence="2">cv. Chardonnay</strain>
        <tissue evidence="1">Leaf</tissue>
    </source>
</reference>
<protein>
    <submittedName>
        <fullName evidence="1">Uncharacterized protein</fullName>
    </submittedName>
</protein>
<proteinExistence type="predicted"/>
<evidence type="ECO:0000313" key="1">
    <source>
        <dbReference type="EMBL" id="RVW98581.1"/>
    </source>
</evidence>